<reference evidence="1" key="1">
    <citation type="submission" date="2018-05" db="EMBL/GenBank/DDBJ databases">
        <title>Draft genome of Mucuna pruriens seed.</title>
        <authorList>
            <person name="Nnadi N.E."/>
            <person name="Vos R."/>
            <person name="Hasami M.H."/>
            <person name="Devisetty U.K."/>
            <person name="Aguiy J.C."/>
        </authorList>
    </citation>
    <scope>NUCLEOTIDE SEQUENCE [LARGE SCALE GENOMIC DNA]</scope>
    <source>
        <strain evidence="1">JCA_2017</strain>
    </source>
</reference>
<name>A0A371I5T8_MUCPR</name>
<sequence length="126" mass="14873">MEEVDMPFQTLSYNSLGQRDLVCILISVQVLFIIEDKIVIHLTNRVILRGLRRRLKEAKGRWVEEFPKSKSGNHLPRLSYFTELIMKMKYEQNLNLLQEVLKVVHIKEYVAKARVAIPYDKKVSSW</sequence>
<accession>A0A371I5T8</accession>
<dbReference type="OrthoDB" id="1909122at2759"/>
<feature type="non-terminal residue" evidence="1">
    <location>
        <position position="1"/>
    </location>
</feature>
<gene>
    <name evidence="1" type="ORF">CR513_05075</name>
</gene>
<keyword evidence="2" id="KW-1185">Reference proteome</keyword>
<dbReference type="Proteomes" id="UP000257109">
    <property type="component" value="Unassembled WGS sequence"/>
</dbReference>
<dbReference type="EMBL" id="QJKJ01000848">
    <property type="protein sequence ID" value="RDY10407.1"/>
    <property type="molecule type" value="Genomic_DNA"/>
</dbReference>
<organism evidence="1 2">
    <name type="scientific">Mucuna pruriens</name>
    <name type="common">Velvet bean</name>
    <name type="synonym">Dolichos pruriens</name>
    <dbReference type="NCBI Taxonomy" id="157652"/>
    <lineage>
        <taxon>Eukaryota</taxon>
        <taxon>Viridiplantae</taxon>
        <taxon>Streptophyta</taxon>
        <taxon>Embryophyta</taxon>
        <taxon>Tracheophyta</taxon>
        <taxon>Spermatophyta</taxon>
        <taxon>Magnoliopsida</taxon>
        <taxon>eudicotyledons</taxon>
        <taxon>Gunneridae</taxon>
        <taxon>Pentapetalae</taxon>
        <taxon>rosids</taxon>
        <taxon>fabids</taxon>
        <taxon>Fabales</taxon>
        <taxon>Fabaceae</taxon>
        <taxon>Papilionoideae</taxon>
        <taxon>50 kb inversion clade</taxon>
        <taxon>NPAAA clade</taxon>
        <taxon>indigoferoid/millettioid clade</taxon>
        <taxon>Phaseoleae</taxon>
        <taxon>Mucuna</taxon>
    </lineage>
</organism>
<evidence type="ECO:0000313" key="1">
    <source>
        <dbReference type="EMBL" id="RDY10407.1"/>
    </source>
</evidence>
<protein>
    <submittedName>
        <fullName evidence="1">Uncharacterized protein</fullName>
    </submittedName>
</protein>
<evidence type="ECO:0000313" key="2">
    <source>
        <dbReference type="Proteomes" id="UP000257109"/>
    </source>
</evidence>
<proteinExistence type="predicted"/>
<dbReference type="AlphaFoldDB" id="A0A371I5T8"/>
<comment type="caution">
    <text evidence="1">The sequence shown here is derived from an EMBL/GenBank/DDBJ whole genome shotgun (WGS) entry which is preliminary data.</text>
</comment>